<evidence type="ECO:0008006" key="5">
    <source>
        <dbReference type="Google" id="ProtNLM"/>
    </source>
</evidence>
<dbReference type="Proteomes" id="UP000032309">
    <property type="component" value="Unassembled WGS sequence"/>
</dbReference>
<dbReference type="RefSeq" id="WP_052564342.1">
    <property type="nucleotide sequence ID" value="NZ_BAFN01000001.1"/>
</dbReference>
<proteinExistence type="predicted"/>
<keyword evidence="2" id="KW-0862">Zinc</keyword>
<accession>A0ABQ0JZW4</accession>
<comment type="caution">
    <text evidence="3">The sequence shown here is derived from an EMBL/GenBank/DDBJ whole genome shotgun (WGS) entry which is preliminary data.</text>
</comment>
<name>A0ABQ0JZW4_9BACT</name>
<evidence type="ECO:0000313" key="4">
    <source>
        <dbReference type="Proteomes" id="UP000032309"/>
    </source>
</evidence>
<organism evidence="3 4">
    <name type="scientific">Candidatus Brocadia sinica JPN1</name>
    <dbReference type="NCBI Taxonomy" id="1197129"/>
    <lineage>
        <taxon>Bacteria</taxon>
        <taxon>Pseudomonadati</taxon>
        <taxon>Planctomycetota</taxon>
        <taxon>Candidatus Brocadiia</taxon>
        <taxon>Candidatus Brocadiales</taxon>
        <taxon>Candidatus Brocadiaceae</taxon>
        <taxon>Candidatus Brocadia</taxon>
    </lineage>
</organism>
<keyword evidence="1" id="KW-0479">Metal-binding</keyword>
<evidence type="ECO:0000256" key="2">
    <source>
        <dbReference type="ARBA" id="ARBA00022833"/>
    </source>
</evidence>
<reference evidence="4" key="1">
    <citation type="journal article" date="2015" name="Genome Announc.">
        <title>Draft Genome Sequence of an Anaerobic Ammonium-Oxidizing Bacterium, "Candidatus Brocadia sinica".</title>
        <authorList>
            <person name="Oshiki M."/>
            <person name="Shinyako-Hata K."/>
            <person name="Satoh H."/>
            <person name="Okabe S."/>
        </authorList>
    </citation>
    <scope>NUCLEOTIDE SEQUENCE [LARGE SCALE GENOMIC DNA]</scope>
    <source>
        <strain evidence="4">JPN1</strain>
    </source>
</reference>
<protein>
    <recommendedName>
        <fullName evidence="5">DNA gyrase inhibitor YacG</fullName>
    </recommendedName>
</protein>
<dbReference type="Pfam" id="PF03884">
    <property type="entry name" value="YacG"/>
    <property type="match status" value="1"/>
</dbReference>
<dbReference type="InterPro" id="IPR013088">
    <property type="entry name" value="Znf_NHR/GATA"/>
</dbReference>
<dbReference type="Gene3D" id="3.30.50.10">
    <property type="entry name" value="Erythroid Transcription Factor GATA-1, subunit A"/>
    <property type="match status" value="1"/>
</dbReference>
<gene>
    <name evidence="3" type="ORF">BROSI_A2850</name>
</gene>
<dbReference type="PANTHER" id="PTHR36150">
    <property type="entry name" value="DNA GYRASE INHIBITOR YACG"/>
    <property type="match status" value="1"/>
</dbReference>
<sequence>MPRINCPHCKKELVYLNRKDLPYFPFCSEPCKLIDLGAWLDERYRIEEPMSPEALSRMEKKGGEHG</sequence>
<evidence type="ECO:0000256" key="1">
    <source>
        <dbReference type="ARBA" id="ARBA00022723"/>
    </source>
</evidence>
<dbReference type="EMBL" id="BAFN01000001">
    <property type="protein sequence ID" value="GAN34314.1"/>
    <property type="molecule type" value="Genomic_DNA"/>
</dbReference>
<keyword evidence="4" id="KW-1185">Reference proteome</keyword>
<dbReference type="InterPro" id="IPR005584">
    <property type="entry name" value="DNA_gyrase_inhibitor_YacG"/>
</dbReference>
<dbReference type="PANTHER" id="PTHR36150:SF1">
    <property type="entry name" value="DNA GYRASE INHIBITOR YACG"/>
    <property type="match status" value="1"/>
</dbReference>
<evidence type="ECO:0000313" key="3">
    <source>
        <dbReference type="EMBL" id="GAN34314.1"/>
    </source>
</evidence>
<dbReference type="SUPFAM" id="SSF57716">
    <property type="entry name" value="Glucocorticoid receptor-like (DNA-binding domain)"/>
    <property type="match status" value="1"/>
</dbReference>